<comment type="caution">
    <text evidence="2">The sequence shown here is derived from an EMBL/GenBank/DDBJ whole genome shotgun (WGS) entry which is preliminary data.</text>
</comment>
<keyword evidence="1" id="KW-0812">Transmembrane</keyword>
<protein>
    <recommendedName>
        <fullName evidence="4">UDP-N-acetylglucosamine--LPS N-acetylglucosamine transferase</fullName>
    </recommendedName>
</protein>
<dbReference type="InterPro" id="IPR013969">
    <property type="entry name" value="Oligosacch_biosynth_Alg14"/>
</dbReference>
<organism evidence="2 3">
    <name type="scientific">Arsenicitalea aurantiaca</name>
    <dbReference type="NCBI Taxonomy" id="1783274"/>
    <lineage>
        <taxon>Bacteria</taxon>
        <taxon>Pseudomonadati</taxon>
        <taxon>Pseudomonadota</taxon>
        <taxon>Alphaproteobacteria</taxon>
        <taxon>Hyphomicrobiales</taxon>
        <taxon>Devosiaceae</taxon>
        <taxon>Arsenicitalea</taxon>
    </lineage>
</organism>
<gene>
    <name evidence="2" type="ORF">EMQ25_01135</name>
</gene>
<dbReference type="Pfam" id="PF08660">
    <property type="entry name" value="Alg14"/>
    <property type="match status" value="1"/>
</dbReference>
<feature type="transmembrane region" description="Helical" evidence="1">
    <location>
        <begin position="149"/>
        <end position="168"/>
    </location>
</feature>
<dbReference type="AlphaFoldDB" id="A0A433XKR2"/>
<dbReference type="Gene3D" id="3.40.50.2000">
    <property type="entry name" value="Glycogen Phosphorylase B"/>
    <property type="match status" value="1"/>
</dbReference>
<evidence type="ECO:0000313" key="3">
    <source>
        <dbReference type="Proteomes" id="UP000281547"/>
    </source>
</evidence>
<keyword evidence="3" id="KW-1185">Reference proteome</keyword>
<dbReference type="Proteomes" id="UP000281547">
    <property type="component" value="Unassembled WGS sequence"/>
</dbReference>
<feature type="transmembrane region" description="Helical" evidence="1">
    <location>
        <begin position="123"/>
        <end position="143"/>
    </location>
</feature>
<evidence type="ECO:0000313" key="2">
    <source>
        <dbReference type="EMBL" id="RUT34598.1"/>
    </source>
</evidence>
<evidence type="ECO:0008006" key="4">
    <source>
        <dbReference type="Google" id="ProtNLM"/>
    </source>
</evidence>
<keyword evidence="1" id="KW-0472">Membrane</keyword>
<reference evidence="2 3" key="1">
    <citation type="journal article" date="2016" name="Int. J. Syst. Evol. Microbiol.">
        <title>Arsenicitalea aurantiaca gen. nov., sp. nov., a new member of the family Hyphomicrobiaceae, isolated from high-arsenic sediment.</title>
        <authorList>
            <person name="Mu Y."/>
            <person name="Zhou L."/>
            <person name="Zeng X.C."/>
            <person name="Liu L."/>
            <person name="Pan Y."/>
            <person name="Chen X."/>
            <person name="Wang J."/>
            <person name="Li S."/>
            <person name="Li W.J."/>
            <person name="Wang Y."/>
        </authorList>
    </citation>
    <scope>NUCLEOTIDE SEQUENCE [LARGE SCALE GENOMIC DNA]</scope>
    <source>
        <strain evidence="2 3">42-50</strain>
    </source>
</reference>
<sequence length="218" mass="23754">MCVSRRTFPDLKVNERQTLRLLADRLAVGSERSRRSVGPWPPRPAYRNPLPPEASGRAILQGAADAMHPARPLRILAVASPGTRWAELQVVAAGFENAEICFASAGTPEILGVTARYRRFRDFSLYSLWNLPVCAAQLIGTALSMRPDIVVSTGAAPGLIAMIVGRLVGARCIWVESLTSVDDLSLSGKLAGFFANDWLTQWPHLSRPRGPHYKGAVL</sequence>
<dbReference type="GO" id="GO:0006488">
    <property type="term" value="P:dolichol-linked oligosaccharide biosynthetic process"/>
    <property type="evidence" value="ECO:0007669"/>
    <property type="project" value="InterPro"/>
</dbReference>
<proteinExistence type="predicted"/>
<accession>A0A433XKR2</accession>
<keyword evidence="1" id="KW-1133">Transmembrane helix</keyword>
<name>A0A433XKR2_9HYPH</name>
<dbReference type="EMBL" id="RZNJ01000001">
    <property type="protein sequence ID" value="RUT34598.1"/>
    <property type="molecule type" value="Genomic_DNA"/>
</dbReference>
<evidence type="ECO:0000256" key="1">
    <source>
        <dbReference type="SAM" id="Phobius"/>
    </source>
</evidence>